<dbReference type="AlphaFoldDB" id="A0A644YMZ0"/>
<dbReference type="InterPro" id="IPR000835">
    <property type="entry name" value="HTH_MarR-typ"/>
</dbReference>
<organism evidence="2">
    <name type="scientific">bioreactor metagenome</name>
    <dbReference type="NCBI Taxonomy" id="1076179"/>
    <lineage>
        <taxon>unclassified sequences</taxon>
        <taxon>metagenomes</taxon>
        <taxon>ecological metagenomes</taxon>
    </lineage>
</organism>
<evidence type="ECO:0000313" key="2">
    <source>
        <dbReference type="EMBL" id="MPM27873.1"/>
    </source>
</evidence>
<dbReference type="PROSITE" id="PS50995">
    <property type="entry name" value="HTH_MARR_2"/>
    <property type="match status" value="1"/>
</dbReference>
<dbReference type="EMBL" id="VSSQ01005107">
    <property type="protein sequence ID" value="MPM27873.1"/>
    <property type="molecule type" value="Genomic_DNA"/>
</dbReference>
<dbReference type="InterPro" id="IPR036390">
    <property type="entry name" value="WH_DNA-bd_sf"/>
</dbReference>
<dbReference type="GO" id="GO:0003700">
    <property type="term" value="F:DNA-binding transcription factor activity"/>
    <property type="evidence" value="ECO:0007669"/>
    <property type="project" value="InterPro"/>
</dbReference>
<dbReference type="Pfam" id="PF01047">
    <property type="entry name" value="MarR"/>
    <property type="match status" value="1"/>
</dbReference>
<accession>A0A644YMZ0</accession>
<name>A0A644YMZ0_9ZZZZ</name>
<feature type="domain" description="HTH marR-type" evidence="1">
    <location>
        <begin position="8"/>
        <end position="142"/>
    </location>
</feature>
<dbReference type="PANTHER" id="PTHR33164:SF43">
    <property type="entry name" value="HTH-TYPE TRANSCRIPTIONAL REPRESSOR YETL"/>
    <property type="match status" value="1"/>
</dbReference>
<protein>
    <submittedName>
        <fullName evidence="2">Organic hydroperoxide resistance transcriptional regulator</fullName>
    </submittedName>
</protein>
<dbReference type="PANTHER" id="PTHR33164">
    <property type="entry name" value="TRANSCRIPTIONAL REGULATOR, MARR FAMILY"/>
    <property type="match status" value="1"/>
</dbReference>
<sequence>MYTDKNLGEQLLTTLDACNAQIQAAFTELLEPYNLTLVEYQALLILWKEDGLASKQLARKLGKEGSSITPLVVSLERKQFILRRENPKDARSACVFLTEKGKNTRIPARTLDGQLLACLQHSGALQEADLYTLLRLLDKALISLRT</sequence>
<dbReference type="SMART" id="SM00347">
    <property type="entry name" value="HTH_MARR"/>
    <property type="match status" value="1"/>
</dbReference>
<dbReference type="InterPro" id="IPR036388">
    <property type="entry name" value="WH-like_DNA-bd_sf"/>
</dbReference>
<gene>
    <name evidence="2" type="primary">ohrR_7</name>
    <name evidence="2" type="ORF">SDC9_74388</name>
</gene>
<dbReference type="SUPFAM" id="SSF46785">
    <property type="entry name" value="Winged helix' DNA-binding domain"/>
    <property type="match status" value="1"/>
</dbReference>
<reference evidence="2" key="1">
    <citation type="submission" date="2019-08" db="EMBL/GenBank/DDBJ databases">
        <authorList>
            <person name="Kucharzyk K."/>
            <person name="Murdoch R.W."/>
            <person name="Higgins S."/>
            <person name="Loffler F."/>
        </authorList>
    </citation>
    <scope>NUCLEOTIDE SEQUENCE</scope>
</reference>
<dbReference type="GO" id="GO:0006950">
    <property type="term" value="P:response to stress"/>
    <property type="evidence" value="ECO:0007669"/>
    <property type="project" value="TreeGrafter"/>
</dbReference>
<dbReference type="InterPro" id="IPR039422">
    <property type="entry name" value="MarR/SlyA-like"/>
</dbReference>
<proteinExistence type="predicted"/>
<evidence type="ECO:0000259" key="1">
    <source>
        <dbReference type="PROSITE" id="PS50995"/>
    </source>
</evidence>
<comment type="caution">
    <text evidence="2">The sequence shown here is derived from an EMBL/GenBank/DDBJ whole genome shotgun (WGS) entry which is preliminary data.</text>
</comment>
<dbReference type="Gene3D" id="1.10.10.10">
    <property type="entry name" value="Winged helix-like DNA-binding domain superfamily/Winged helix DNA-binding domain"/>
    <property type="match status" value="1"/>
</dbReference>